<feature type="transmembrane region" description="Helical" evidence="1">
    <location>
        <begin position="33"/>
        <end position="51"/>
    </location>
</feature>
<dbReference type="InterPro" id="IPR036259">
    <property type="entry name" value="MFS_trans_sf"/>
</dbReference>
<keyword evidence="1" id="KW-0812">Transmembrane</keyword>
<keyword evidence="1" id="KW-0472">Membrane</keyword>
<name>A0AAE0EZ77_9CHLO</name>
<dbReference type="EMBL" id="LGRX02030503">
    <property type="protein sequence ID" value="KAK3245602.1"/>
    <property type="molecule type" value="Genomic_DNA"/>
</dbReference>
<feature type="signal peptide" evidence="2">
    <location>
        <begin position="1"/>
        <end position="27"/>
    </location>
</feature>
<dbReference type="SUPFAM" id="SSF103473">
    <property type="entry name" value="MFS general substrate transporter"/>
    <property type="match status" value="1"/>
</dbReference>
<feature type="transmembrane region" description="Helical" evidence="1">
    <location>
        <begin position="246"/>
        <end position="267"/>
    </location>
</feature>
<sequence>MVLAFSLGWSTVKLANLFAATEMGVKAQDAEQGATYLFGSLSSFFIPYFIRKYDEWKVMFGGFCCLMFSHACCLLSAYLGKCMYIEDFEHCRSKIAGEVFLQFAAISNGIGINCLFISQAVFIRDTAERFIRCEQKKSTRREILGMLIGILVFMQIMVELSLRVCALMAYLVQLPVQYLTVPVGIVAFVVLLFVKTPLEVWASIKAKDQEDEIIEVEEWYHPDFVYEYSFYGCAKEVFDMWKDVPVGFLSAPTVLTFGLLQGFFVSYVGVDVVQEKIGSGYRQYTEFLLLAFTALLVPPFVRMYQKNHSINLVHMASMCAFIVALSLSIPGRIHIETHGSILSMVVITGIVKAVEIGPVRAMYIEMFWNN</sequence>
<feature type="transmembrane region" description="Helical" evidence="1">
    <location>
        <begin position="99"/>
        <end position="122"/>
    </location>
</feature>
<organism evidence="3 4">
    <name type="scientific">Cymbomonas tetramitiformis</name>
    <dbReference type="NCBI Taxonomy" id="36881"/>
    <lineage>
        <taxon>Eukaryota</taxon>
        <taxon>Viridiplantae</taxon>
        <taxon>Chlorophyta</taxon>
        <taxon>Pyramimonadophyceae</taxon>
        <taxon>Pyramimonadales</taxon>
        <taxon>Pyramimonadaceae</taxon>
        <taxon>Cymbomonas</taxon>
    </lineage>
</organism>
<proteinExistence type="predicted"/>
<evidence type="ECO:0000256" key="1">
    <source>
        <dbReference type="SAM" id="Phobius"/>
    </source>
</evidence>
<evidence type="ECO:0000313" key="4">
    <source>
        <dbReference type="Proteomes" id="UP001190700"/>
    </source>
</evidence>
<feature type="transmembrane region" description="Helical" evidence="1">
    <location>
        <begin position="341"/>
        <end position="363"/>
    </location>
</feature>
<comment type="caution">
    <text evidence="3">The sequence shown here is derived from an EMBL/GenBank/DDBJ whole genome shotgun (WGS) entry which is preliminary data.</text>
</comment>
<accession>A0AAE0EZ77</accession>
<reference evidence="3 4" key="1">
    <citation type="journal article" date="2015" name="Genome Biol. Evol.">
        <title>Comparative Genomics of a Bacterivorous Green Alga Reveals Evolutionary Causalities and Consequences of Phago-Mixotrophic Mode of Nutrition.</title>
        <authorList>
            <person name="Burns J.A."/>
            <person name="Paasch A."/>
            <person name="Narechania A."/>
            <person name="Kim E."/>
        </authorList>
    </citation>
    <scope>NUCLEOTIDE SEQUENCE [LARGE SCALE GENOMIC DNA]</scope>
    <source>
        <strain evidence="3 4">PLY_AMNH</strain>
    </source>
</reference>
<feature type="transmembrane region" description="Helical" evidence="1">
    <location>
        <begin position="143"/>
        <end position="170"/>
    </location>
</feature>
<dbReference type="AlphaFoldDB" id="A0AAE0EZ77"/>
<evidence type="ECO:0000256" key="2">
    <source>
        <dbReference type="SAM" id="SignalP"/>
    </source>
</evidence>
<feature type="transmembrane region" description="Helical" evidence="1">
    <location>
        <begin position="176"/>
        <end position="194"/>
    </location>
</feature>
<feature type="transmembrane region" description="Helical" evidence="1">
    <location>
        <begin position="287"/>
        <end position="304"/>
    </location>
</feature>
<keyword evidence="1" id="KW-1133">Transmembrane helix</keyword>
<dbReference type="Proteomes" id="UP001190700">
    <property type="component" value="Unassembled WGS sequence"/>
</dbReference>
<evidence type="ECO:0000313" key="3">
    <source>
        <dbReference type="EMBL" id="KAK3245602.1"/>
    </source>
</evidence>
<feature type="non-terminal residue" evidence="3">
    <location>
        <position position="370"/>
    </location>
</feature>
<keyword evidence="2" id="KW-0732">Signal</keyword>
<keyword evidence="4" id="KW-1185">Reference proteome</keyword>
<feature type="transmembrane region" description="Helical" evidence="1">
    <location>
        <begin position="311"/>
        <end position="329"/>
    </location>
</feature>
<gene>
    <name evidence="3" type="ORF">CYMTET_44838</name>
</gene>
<feature type="transmembrane region" description="Helical" evidence="1">
    <location>
        <begin position="58"/>
        <end position="79"/>
    </location>
</feature>
<protein>
    <submittedName>
        <fullName evidence="3">Uncharacterized protein</fullName>
    </submittedName>
</protein>
<feature type="chain" id="PRO_5041899106" evidence="2">
    <location>
        <begin position="28"/>
        <end position="370"/>
    </location>
</feature>